<dbReference type="RefSeq" id="WP_350275140.1">
    <property type="nucleotide sequence ID" value="NZ_CP158165.1"/>
</dbReference>
<comment type="catalytic activity">
    <reaction evidence="5">
        <text>D-5-benzylhydantoin = L-5-benzylhydantoin</text>
        <dbReference type="Rhea" id="RHEA:83991"/>
        <dbReference type="ChEBI" id="CHEBI:176864"/>
        <dbReference type="ChEBI" id="CHEBI:233540"/>
    </reaction>
</comment>
<dbReference type="EC" id="5.1.99.5" evidence="3"/>
<evidence type="ECO:0000256" key="4">
    <source>
        <dbReference type="ARBA" id="ARBA00067972"/>
    </source>
</evidence>
<dbReference type="EMBL" id="CP158165">
    <property type="protein sequence ID" value="XBV22294.1"/>
    <property type="molecule type" value="Genomic_DNA"/>
</dbReference>
<dbReference type="InterPro" id="IPR052186">
    <property type="entry name" value="Hydantoin_racemase-like"/>
</dbReference>
<dbReference type="FunFam" id="3.40.50.12500:FF:000001">
    <property type="entry name" value="Putative hydantoin racemase"/>
    <property type="match status" value="1"/>
</dbReference>
<dbReference type="InterPro" id="IPR015942">
    <property type="entry name" value="Asp/Glu/hydantoin_racemase"/>
</dbReference>
<dbReference type="Gene3D" id="3.40.50.12500">
    <property type="match status" value="1"/>
</dbReference>
<organism evidence="6">
    <name type="scientific">Kribbella sp. HUAS MG21</name>
    <dbReference type="NCBI Taxonomy" id="3160966"/>
    <lineage>
        <taxon>Bacteria</taxon>
        <taxon>Bacillati</taxon>
        <taxon>Actinomycetota</taxon>
        <taxon>Actinomycetes</taxon>
        <taxon>Propionibacteriales</taxon>
        <taxon>Kribbellaceae</taxon>
        <taxon>Kribbella</taxon>
    </lineage>
</organism>
<sequence>MRILIANVNTTQAMTETIRAQAAASASPGTEVIGLTPDIGPESVEGNFESYLAAVAVMDAVVRYEGPYDAVIQAGYGEHGREGLQELLDVPVVDITEAAAQLAMLVGRSYSVVTTLDRAVPQIEDRLKLAGLSDRCASVRASGLAVLELEEDPERAVEAIVEQSVRAVTEDRAEAICLGCGGMAGLDRKVAAATGVPVIDGVAAAVTLAESLVRLGLTTSKVRTYARPRPKTITGWPLSGSVGDGVSG</sequence>
<protein>
    <recommendedName>
        <fullName evidence="4">Hydantoin racemase</fullName>
        <ecNumber evidence="3">5.1.99.5</ecNumber>
    </recommendedName>
</protein>
<evidence type="ECO:0000256" key="2">
    <source>
        <dbReference type="ARBA" id="ARBA00051635"/>
    </source>
</evidence>
<dbReference type="AlphaFoldDB" id="A0AAU7T6Q8"/>
<dbReference type="PANTHER" id="PTHR28047">
    <property type="entry name" value="PROTEIN DCG1"/>
    <property type="match status" value="1"/>
</dbReference>
<evidence type="ECO:0000256" key="1">
    <source>
        <dbReference type="ARBA" id="ARBA00038414"/>
    </source>
</evidence>
<comment type="similarity">
    <text evidence="1">Belongs to the HyuE racemase family.</text>
</comment>
<dbReference type="GO" id="GO:0047661">
    <property type="term" value="F:amino-acid racemase activity"/>
    <property type="evidence" value="ECO:0007669"/>
    <property type="project" value="InterPro"/>
</dbReference>
<reference evidence="6" key="1">
    <citation type="submission" date="2024-06" db="EMBL/GenBank/DDBJ databases">
        <title>Kribbella sp. strain HUAS MG21 genome sequences.</title>
        <authorList>
            <person name="Mo P."/>
        </authorList>
    </citation>
    <scope>NUCLEOTIDE SEQUENCE</scope>
    <source>
        <strain evidence="6">HUAS MG21</strain>
    </source>
</reference>
<dbReference type="GO" id="GO:0036348">
    <property type="term" value="F:hydantoin racemase activity"/>
    <property type="evidence" value="ECO:0007669"/>
    <property type="project" value="UniProtKB-EC"/>
</dbReference>
<dbReference type="InterPro" id="IPR053714">
    <property type="entry name" value="Iso_Racemase_Enz_sf"/>
</dbReference>
<comment type="catalytic activity">
    <reaction evidence="2">
        <text>a D-5-monosubstituted hydantoin = a L-5-monosubstituted hydantoin</text>
        <dbReference type="Rhea" id="RHEA:46624"/>
        <dbReference type="ChEBI" id="CHEBI:86339"/>
        <dbReference type="ChEBI" id="CHEBI:86340"/>
        <dbReference type="EC" id="5.1.99.5"/>
    </reaction>
</comment>
<gene>
    <name evidence="6" type="ORF">ABN611_27470</name>
</gene>
<accession>A0AAU7T6Q8</accession>
<evidence type="ECO:0000313" key="6">
    <source>
        <dbReference type="EMBL" id="XBV22294.1"/>
    </source>
</evidence>
<dbReference type="PANTHER" id="PTHR28047:SF5">
    <property type="entry name" value="PROTEIN DCG1"/>
    <property type="match status" value="1"/>
</dbReference>
<name>A0AAU7T6Q8_9ACTN</name>
<dbReference type="Pfam" id="PF01177">
    <property type="entry name" value="Asp_Glu_race"/>
    <property type="match status" value="1"/>
</dbReference>
<proteinExistence type="inferred from homology"/>
<evidence type="ECO:0000256" key="3">
    <source>
        <dbReference type="ARBA" id="ARBA00066406"/>
    </source>
</evidence>
<evidence type="ECO:0000256" key="5">
    <source>
        <dbReference type="ARBA" id="ARBA00093199"/>
    </source>
</evidence>